<accession>F6HJ06</accession>
<name>F6HJ06_VITVI</name>
<dbReference type="EMBL" id="FN595768">
    <property type="protein sequence ID" value="CCB52203.1"/>
    <property type="molecule type" value="Genomic_DNA"/>
</dbReference>
<dbReference type="Proteomes" id="UP000009183">
    <property type="component" value="Unassembled WGS sequence, unordered"/>
</dbReference>
<keyword evidence="2" id="KW-1185">Reference proteome</keyword>
<proteinExistence type="predicted"/>
<reference evidence="2" key="1">
    <citation type="journal article" date="2007" name="Nature">
        <title>The grapevine genome sequence suggests ancestral hexaploidization in major angiosperm phyla.</title>
        <authorList>
            <consortium name="The French-Italian Public Consortium for Grapevine Genome Characterization."/>
            <person name="Jaillon O."/>
            <person name="Aury J.-M."/>
            <person name="Noel B."/>
            <person name="Policriti A."/>
            <person name="Clepet C."/>
            <person name="Casagrande A."/>
            <person name="Choisne N."/>
            <person name="Aubourg S."/>
            <person name="Vitulo N."/>
            <person name="Jubin C."/>
            <person name="Vezzi A."/>
            <person name="Legeai F."/>
            <person name="Hugueney P."/>
            <person name="Dasilva C."/>
            <person name="Horner D."/>
            <person name="Mica E."/>
            <person name="Jublot D."/>
            <person name="Poulain J."/>
            <person name="Bruyere C."/>
            <person name="Billault A."/>
            <person name="Segurens B."/>
            <person name="Gouyvenoux M."/>
            <person name="Ugarte E."/>
            <person name="Cattonaro F."/>
            <person name="Anthouard V."/>
            <person name="Vico V."/>
            <person name="Del Fabbro C."/>
            <person name="Alaux M."/>
            <person name="Di Gaspero G."/>
            <person name="Dumas V."/>
            <person name="Felice N."/>
            <person name="Paillard S."/>
            <person name="Juman I."/>
            <person name="Moroldo M."/>
            <person name="Scalabrin S."/>
            <person name="Canaguier A."/>
            <person name="Le Clainche I."/>
            <person name="Malacrida G."/>
            <person name="Durand E."/>
            <person name="Pesole G."/>
            <person name="Laucou V."/>
            <person name="Chatelet P."/>
            <person name="Merdinoglu D."/>
            <person name="Delledonne M."/>
            <person name="Pezzotti M."/>
            <person name="Lecharny A."/>
            <person name="Scarpelli C."/>
            <person name="Artiguenave F."/>
            <person name="Pe M.E."/>
            <person name="Valle G."/>
            <person name="Morgante M."/>
            <person name="Caboche M."/>
            <person name="Adam-Blondon A.-F."/>
            <person name="Weissenbach J."/>
            <person name="Quetier F."/>
            <person name="Wincker P."/>
        </authorList>
    </citation>
    <scope>NUCLEOTIDE SEQUENCE [LARGE SCALE GENOMIC DNA]</scope>
    <source>
        <strain evidence="2">cv. Pinot noir / PN40024</strain>
    </source>
</reference>
<organism evidence="1 2">
    <name type="scientific">Vitis vinifera</name>
    <name type="common">Grape</name>
    <dbReference type="NCBI Taxonomy" id="29760"/>
    <lineage>
        <taxon>Eukaryota</taxon>
        <taxon>Viridiplantae</taxon>
        <taxon>Streptophyta</taxon>
        <taxon>Embryophyta</taxon>
        <taxon>Tracheophyta</taxon>
        <taxon>Spermatophyta</taxon>
        <taxon>Magnoliopsida</taxon>
        <taxon>eudicotyledons</taxon>
        <taxon>Gunneridae</taxon>
        <taxon>Pentapetalae</taxon>
        <taxon>rosids</taxon>
        <taxon>Vitales</taxon>
        <taxon>Vitaceae</taxon>
        <taxon>Viteae</taxon>
        <taxon>Vitis</taxon>
    </lineage>
</organism>
<sequence>MQEIMLEHFFIVIGCYPPS</sequence>
<gene>
    <name evidence="1" type="ORF">VIT_00s0163g00080</name>
</gene>
<dbReference type="AlphaFoldDB" id="F6HJ06"/>
<dbReference type="HOGENOM" id="CLU_3430185_0_0_1"/>
<evidence type="ECO:0000313" key="1">
    <source>
        <dbReference type="EMBL" id="CCB52203.1"/>
    </source>
</evidence>
<protein>
    <submittedName>
        <fullName evidence="1">Uncharacterized protein</fullName>
    </submittedName>
</protein>
<evidence type="ECO:0000313" key="2">
    <source>
        <dbReference type="Proteomes" id="UP000009183"/>
    </source>
</evidence>
<dbReference type="InParanoid" id="F6HJ06"/>